<dbReference type="Proteomes" id="UP001440984">
    <property type="component" value="Unassembled WGS sequence"/>
</dbReference>
<dbReference type="EMBL" id="JBDZYD010000007">
    <property type="protein sequence ID" value="MEQ0561619.1"/>
    <property type="molecule type" value="Genomic_DNA"/>
</dbReference>
<evidence type="ECO:0000313" key="2">
    <source>
        <dbReference type="EMBL" id="MEQ0561619.1"/>
    </source>
</evidence>
<sequence length="142" mass="15867">MKMAEVPPLAERQSEILDGIQELAVKMTLIGSAGSITALLTLFKKMNEYADQGKRELEKLEKRLKEILIQAKKDDEEAMRALNDLAPLLPSKMAEDLNLTRMKLIALMRTDLGAIEPIPDTLQKSAATIFFLHPHAQLDDPT</sequence>
<keyword evidence="1" id="KW-0175">Coiled coil</keyword>
<gene>
    <name evidence="2" type="ORF">ABJI51_21250</name>
</gene>
<reference evidence="2 3" key="1">
    <citation type="submission" date="2024-05" db="EMBL/GenBank/DDBJ databases">
        <authorList>
            <person name="Zhao H."/>
            <person name="Xu Y."/>
            <person name="Lin S."/>
            <person name="Spain J.C."/>
            <person name="Zhou N.-Y."/>
        </authorList>
    </citation>
    <scope>NUCLEOTIDE SEQUENCE [LARGE SCALE GENOMIC DNA]</scope>
    <source>
        <strain evidence="2 3">NEAU-NG30</strain>
    </source>
</reference>
<evidence type="ECO:0000256" key="1">
    <source>
        <dbReference type="SAM" id="Coils"/>
    </source>
</evidence>
<protein>
    <submittedName>
        <fullName evidence="2">Uncharacterized protein</fullName>
    </submittedName>
</protein>
<dbReference type="RefSeq" id="WP_348952937.1">
    <property type="nucleotide sequence ID" value="NZ_JBDZYD010000007.1"/>
</dbReference>
<evidence type="ECO:0000313" key="3">
    <source>
        <dbReference type="Proteomes" id="UP001440984"/>
    </source>
</evidence>
<organism evidence="2 3">
    <name type="scientific">Amycolatopsis melonis</name>
    <dbReference type="NCBI Taxonomy" id="3156488"/>
    <lineage>
        <taxon>Bacteria</taxon>
        <taxon>Bacillati</taxon>
        <taxon>Actinomycetota</taxon>
        <taxon>Actinomycetes</taxon>
        <taxon>Pseudonocardiales</taxon>
        <taxon>Pseudonocardiaceae</taxon>
        <taxon>Amycolatopsis</taxon>
    </lineage>
</organism>
<comment type="caution">
    <text evidence="2">The sequence shown here is derived from an EMBL/GenBank/DDBJ whole genome shotgun (WGS) entry which is preliminary data.</text>
</comment>
<feature type="coiled-coil region" evidence="1">
    <location>
        <begin position="43"/>
        <end position="77"/>
    </location>
</feature>
<name>A0ABV0LH44_9PSEU</name>
<keyword evidence="3" id="KW-1185">Reference proteome</keyword>
<proteinExistence type="predicted"/>
<accession>A0ABV0LH44</accession>